<dbReference type="InterPro" id="IPR029044">
    <property type="entry name" value="Nucleotide-diphossugar_trans"/>
</dbReference>
<dbReference type="EMBL" id="FN668683">
    <property type="protein sequence ID" value="CBK24256.2"/>
    <property type="molecule type" value="Genomic_DNA"/>
</dbReference>
<proteinExistence type="inferred from homology"/>
<dbReference type="Proteomes" id="UP000008312">
    <property type="component" value="Unassembled WGS sequence"/>
</dbReference>
<dbReference type="PANTHER" id="PTHR47032">
    <property type="entry name" value="UDP-D-XYLOSE:L-FUCOSE ALPHA-1,3-D-XYLOSYLTRANSFERASE-RELATED"/>
    <property type="match status" value="1"/>
</dbReference>
<evidence type="ECO:0000259" key="2">
    <source>
        <dbReference type="Pfam" id="PF03407"/>
    </source>
</evidence>
<organism evidence="3">
    <name type="scientific">Blastocystis hominis</name>
    <dbReference type="NCBI Taxonomy" id="12968"/>
    <lineage>
        <taxon>Eukaryota</taxon>
        <taxon>Sar</taxon>
        <taxon>Stramenopiles</taxon>
        <taxon>Bigyra</taxon>
        <taxon>Opalozoa</taxon>
        <taxon>Opalinata</taxon>
        <taxon>Blastocystidae</taxon>
        <taxon>Blastocystis</taxon>
    </lineage>
</organism>
<dbReference type="InterPro" id="IPR005069">
    <property type="entry name" value="Nucl-diP-sugar_transferase"/>
</dbReference>
<dbReference type="SUPFAM" id="SSF53448">
    <property type="entry name" value="Nucleotide-diphospho-sugar transferases"/>
    <property type="match status" value="1"/>
</dbReference>
<gene>
    <name evidence="3" type="ORF">GSBLH_T00004014001</name>
</gene>
<keyword evidence="4" id="KW-1185">Reference proteome</keyword>
<dbReference type="RefSeq" id="XP_012898304.1">
    <property type="nucleotide sequence ID" value="XM_013042850.1"/>
</dbReference>
<feature type="domain" description="Nucleotide-diphospho-sugar transferase" evidence="2">
    <location>
        <begin position="37"/>
        <end position="181"/>
    </location>
</feature>
<comment type="similarity">
    <text evidence="1">Belongs to the glycosyltransferase 77 family.</text>
</comment>
<evidence type="ECO:0000256" key="1">
    <source>
        <dbReference type="ARBA" id="ARBA00007033"/>
    </source>
</evidence>
<dbReference type="InterPro" id="IPR052636">
    <property type="entry name" value="UDP-D-xylose:L-fucose_XylT"/>
</dbReference>
<sequence>MVNMLQRNNRVLITATDYAYLNAFYVCYTTSRLWRFRNFFVVALNQHAYDVLEQQGFPVALVSSVNYQSGGDTPSVYDGYAFNQLTALKLIAVQKVLNMGVNCLFFDSDVVIFQNPFKYVPTDEEFDFIAQKDATICSGFVYWRATDRSRLTIELTLNKMKERNIHDQTALVEVVDNHLVPELKSLLFEPMLYNRGSIYFEMHQFGWGPHSRTREAR</sequence>
<dbReference type="GeneID" id="24921061"/>
<reference evidence="3" key="1">
    <citation type="submission" date="2010-02" db="EMBL/GenBank/DDBJ databases">
        <title>Sequencing and annotation of the Blastocystis hominis genome.</title>
        <authorList>
            <person name="Wincker P."/>
        </authorList>
    </citation>
    <scope>NUCLEOTIDE SEQUENCE</scope>
    <source>
        <strain evidence="3">Singapore isolate B</strain>
    </source>
</reference>
<dbReference type="GO" id="GO:0016757">
    <property type="term" value="F:glycosyltransferase activity"/>
    <property type="evidence" value="ECO:0007669"/>
    <property type="project" value="TreeGrafter"/>
</dbReference>
<dbReference type="GO" id="GO:0005794">
    <property type="term" value="C:Golgi apparatus"/>
    <property type="evidence" value="ECO:0007669"/>
    <property type="project" value="TreeGrafter"/>
</dbReference>
<dbReference type="OrthoDB" id="600705at2759"/>
<dbReference type="Pfam" id="PF03407">
    <property type="entry name" value="Nucleotid_trans"/>
    <property type="match status" value="1"/>
</dbReference>
<evidence type="ECO:0000313" key="4">
    <source>
        <dbReference type="Proteomes" id="UP000008312"/>
    </source>
</evidence>
<dbReference type="OMA" id="LMKKWIQ"/>
<dbReference type="InParanoid" id="D8M867"/>
<protein>
    <recommendedName>
        <fullName evidence="2">Nucleotide-diphospho-sugar transferase domain-containing protein</fullName>
    </recommendedName>
</protein>
<evidence type="ECO:0000313" key="3">
    <source>
        <dbReference type="EMBL" id="CBK24256.2"/>
    </source>
</evidence>
<dbReference type="PANTHER" id="PTHR47032:SF1">
    <property type="entry name" value="UDP-D-XYLOSE:L-FUCOSE ALPHA-1,3-D-XYLOSYLTRANSFERASE-RELATED"/>
    <property type="match status" value="1"/>
</dbReference>
<accession>D8M867</accession>
<name>D8M867_BLAHO</name>
<dbReference type="AlphaFoldDB" id="D8M867"/>